<accession>A0AAV4JXQ1</accession>
<feature type="transmembrane region" description="Helical" evidence="1">
    <location>
        <begin position="145"/>
        <end position="164"/>
    </location>
</feature>
<evidence type="ECO:0008006" key="4">
    <source>
        <dbReference type="Google" id="ProtNLM"/>
    </source>
</evidence>
<keyword evidence="3" id="KW-1185">Reference proteome</keyword>
<evidence type="ECO:0000256" key="1">
    <source>
        <dbReference type="SAM" id="Phobius"/>
    </source>
</evidence>
<proteinExistence type="predicted"/>
<keyword evidence="1" id="KW-0812">Transmembrane</keyword>
<reference evidence="2 3" key="1">
    <citation type="journal article" date="2021" name="Elife">
        <title>Chloroplast acquisition without the gene transfer in kleptoplastic sea slugs, Plakobranchus ocellatus.</title>
        <authorList>
            <person name="Maeda T."/>
            <person name="Takahashi S."/>
            <person name="Yoshida T."/>
            <person name="Shimamura S."/>
            <person name="Takaki Y."/>
            <person name="Nagai Y."/>
            <person name="Toyoda A."/>
            <person name="Suzuki Y."/>
            <person name="Arimoto A."/>
            <person name="Ishii H."/>
            <person name="Satoh N."/>
            <person name="Nishiyama T."/>
            <person name="Hasebe M."/>
            <person name="Maruyama T."/>
            <person name="Minagawa J."/>
            <person name="Obokata J."/>
            <person name="Shigenobu S."/>
        </authorList>
    </citation>
    <scope>NUCLEOTIDE SEQUENCE [LARGE SCALE GENOMIC DNA]</scope>
</reference>
<organism evidence="2 3">
    <name type="scientific">Elysia marginata</name>
    <dbReference type="NCBI Taxonomy" id="1093978"/>
    <lineage>
        <taxon>Eukaryota</taxon>
        <taxon>Metazoa</taxon>
        <taxon>Spiralia</taxon>
        <taxon>Lophotrochozoa</taxon>
        <taxon>Mollusca</taxon>
        <taxon>Gastropoda</taxon>
        <taxon>Heterobranchia</taxon>
        <taxon>Euthyneura</taxon>
        <taxon>Panpulmonata</taxon>
        <taxon>Sacoglossa</taxon>
        <taxon>Placobranchoidea</taxon>
        <taxon>Plakobranchidae</taxon>
        <taxon>Elysia</taxon>
    </lineage>
</organism>
<name>A0AAV4JXQ1_9GAST</name>
<gene>
    <name evidence="2" type="ORF">ElyMa_005235100</name>
</gene>
<sequence length="192" mass="22148">MVQFLQFLALFLCASELFNTLTHLTVLSGRRLLPLKDLRKLRFYFLVETLSVVASAILSGKLYLVASLHVAQHLYGSILWESTRQGKRIISWSCLEWFESKNGQEKCRDFTRGRLHPIDCFLHTVFDLSVHFVLFYVLATEYLDTARVLVVLCVTTAAVCMVFFNRKYAWSCPGNVPAWVRRRLGTLTMQCD</sequence>
<keyword evidence="1" id="KW-0472">Membrane</keyword>
<comment type="caution">
    <text evidence="2">The sequence shown here is derived from an EMBL/GenBank/DDBJ whole genome shotgun (WGS) entry which is preliminary data.</text>
</comment>
<protein>
    <recommendedName>
        <fullName evidence="4">XK-related protein</fullName>
    </recommendedName>
</protein>
<dbReference type="AlphaFoldDB" id="A0AAV4JXQ1"/>
<keyword evidence="1" id="KW-1133">Transmembrane helix</keyword>
<feature type="transmembrane region" description="Helical" evidence="1">
    <location>
        <begin position="43"/>
        <end position="64"/>
    </location>
</feature>
<evidence type="ECO:0000313" key="3">
    <source>
        <dbReference type="Proteomes" id="UP000762676"/>
    </source>
</evidence>
<evidence type="ECO:0000313" key="2">
    <source>
        <dbReference type="EMBL" id="GFS27055.1"/>
    </source>
</evidence>
<dbReference type="Proteomes" id="UP000762676">
    <property type="component" value="Unassembled WGS sequence"/>
</dbReference>
<feature type="transmembrane region" description="Helical" evidence="1">
    <location>
        <begin position="120"/>
        <end position="139"/>
    </location>
</feature>
<dbReference type="EMBL" id="BMAT01010449">
    <property type="protein sequence ID" value="GFS27055.1"/>
    <property type="molecule type" value="Genomic_DNA"/>
</dbReference>